<sequence length="62" mass="7551">MVFLIFFLIVIILLFGIDYLYFNDENVKIKTHQQQNQHQERRIDINQTPYLNQILKNNNAQK</sequence>
<accession>A0AAU7E790</accession>
<evidence type="ECO:0008006" key="2">
    <source>
        <dbReference type="Google" id="ProtNLM"/>
    </source>
</evidence>
<proteinExistence type="predicted"/>
<organism evidence="1">
    <name type="scientific">Campylobacter sp. CCS1377</name>
    <dbReference type="NCBI Taxonomy" id="3158229"/>
    <lineage>
        <taxon>Bacteria</taxon>
        <taxon>Pseudomonadati</taxon>
        <taxon>Campylobacterota</taxon>
        <taxon>Epsilonproteobacteria</taxon>
        <taxon>Campylobacterales</taxon>
        <taxon>Campylobacteraceae</taxon>
        <taxon>Campylobacter</taxon>
    </lineage>
</organism>
<protein>
    <recommendedName>
        <fullName evidence="2">Periplasmic protein</fullName>
    </recommendedName>
</protein>
<dbReference type="RefSeq" id="WP_134239082.1">
    <property type="nucleotide sequence ID" value="NZ_CP155620.1"/>
</dbReference>
<dbReference type="AlphaFoldDB" id="A0AAU7E790"/>
<name>A0AAU7E790_9BACT</name>
<dbReference type="EMBL" id="CP155620">
    <property type="protein sequence ID" value="XBJ28866.1"/>
    <property type="molecule type" value="Genomic_DNA"/>
</dbReference>
<reference evidence="1" key="1">
    <citation type="submission" date="2024-05" db="EMBL/GenBank/DDBJ databases">
        <title>Campylobacter coli isolated from environmental waters in Slovenia.</title>
        <authorList>
            <person name="Zautner A.E."/>
            <person name="Bunk B."/>
            <person name="Riedel T."/>
            <person name="Sproeer C."/>
        </authorList>
    </citation>
    <scope>NUCLEOTIDE SEQUENCE</scope>
    <source>
        <strain evidence="1">CCS1377</strain>
    </source>
</reference>
<gene>
    <name evidence="1" type="ORF">AAH949_07180</name>
</gene>
<evidence type="ECO:0000313" key="1">
    <source>
        <dbReference type="EMBL" id="XBJ28866.1"/>
    </source>
</evidence>